<feature type="compositionally biased region" description="Polar residues" evidence="1">
    <location>
        <begin position="81"/>
        <end position="93"/>
    </location>
</feature>
<evidence type="ECO:0000313" key="2">
    <source>
        <dbReference type="EMBL" id="KAF2182309.1"/>
    </source>
</evidence>
<feature type="region of interest" description="Disordered" evidence="1">
    <location>
        <begin position="161"/>
        <end position="182"/>
    </location>
</feature>
<name>A0A6A6DVP4_9PEZI</name>
<organism evidence="2 3">
    <name type="scientific">Zopfia rhizophila CBS 207.26</name>
    <dbReference type="NCBI Taxonomy" id="1314779"/>
    <lineage>
        <taxon>Eukaryota</taxon>
        <taxon>Fungi</taxon>
        <taxon>Dikarya</taxon>
        <taxon>Ascomycota</taxon>
        <taxon>Pezizomycotina</taxon>
        <taxon>Dothideomycetes</taxon>
        <taxon>Dothideomycetes incertae sedis</taxon>
        <taxon>Zopfiaceae</taxon>
        <taxon>Zopfia</taxon>
    </lineage>
</organism>
<evidence type="ECO:0000256" key="1">
    <source>
        <dbReference type="SAM" id="MobiDB-lite"/>
    </source>
</evidence>
<evidence type="ECO:0000313" key="3">
    <source>
        <dbReference type="Proteomes" id="UP000800200"/>
    </source>
</evidence>
<dbReference type="EMBL" id="ML994648">
    <property type="protein sequence ID" value="KAF2182309.1"/>
    <property type="molecule type" value="Genomic_DNA"/>
</dbReference>
<feature type="compositionally biased region" description="Acidic residues" evidence="1">
    <location>
        <begin position="166"/>
        <end position="178"/>
    </location>
</feature>
<accession>A0A6A6DVP4</accession>
<dbReference type="AlphaFoldDB" id="A0A6A6DVP4"/>
<feature type="compositionally biased region" description="Low complexity" evidence="1">
    <location>
        <begin position="201"/>
        <end position="211"/>
    </location>
</feature>
<gene>
    <name evidence="2" type="ORF">K469DRAFT_788265</name>
</gene>
<feature type="region of interest" description="Disordered" evidence="1">
    <location>
        <begin position="1"/>
        <end position="107"/>
    </location>
</feature>
<sequence length="1232" mass="139865">MASNTVPGRPQRGRPRKHLTPAAAIQAKKESDRRRYLRQRQPQGPADFIAYEPQLHADVPTDTPPEIGLRTSVDISIPRENGTQGCNNPQAPRSNRVPPAEPHTTNEDAKIARQIGQIRANEQESNIERDEYEAAIGQRLDEMDARTAEILLQIRFSRGAENTSMGDDEDWTGGDGDDESQRSCFSPIASIVEPIMGDDNSICNSYSSSKSTGNQNPTEGRTPPQTPNQRGSLSQPPSNRTGSRPSTSFPAQRNNLLSWIQPLPGESPSNQVSSQPVMQKSPSITSSSPLRPATYPERSVPARSIPNTASPAPATAASPTTSPEPLERTAFKLAKQLRRFQGCTHEQHSEVERLHQEHHQRPDVHSACSSIRQITTLLRGEYNGGTPLPDVLSSPKLMKPADVRSLDCQSAFEGTSTSAFPEDYDEHSTYLSHQDQQLWYDAVLSPALKKTIGCSNILQHYPVSTYIANLDSTAVAAESLAQKESAREQLLGYALQPQHLDSLWDCILESIAENPGFSRFEGATLFMNVKNTKLKHMDTSLTSVCGRWEECWSNVTDPQFYNKNRTFIDLAKQVTSKDSALPYDQIPDDREAEVFLWRKCCLEAYAQTREVFNTDGSRAKGNPKRTIYSWATMRDTTNQTLFAPPHGKESTDGLIYSQFYGLVKTPFDTSKVYIFDNESLENLALDPGYIRSLQQEGGGITFSKAVCEFAYLHSKKRAHANLIDNQWKSYGVREEHRISLTMMEEIREQWRQWDLYDDSIDDIDSPLPYYIVPTQELLSFLYGQINKYCFLFEHILAHTAMTYSLPETMVMVVALRALRFCYGGSLIQRESLFYKNRWEQTHGQKIMVKEGLGMRETIERCGFGWFLPKFNWTTWRLAPPHGDNILVGNLLMHKEYKRRWRAVKDLRDVYVRFNQAESWYDRYNVHHNLGLLGKWLEYLHVLNLEQFDTDVWKAMLKANKRYPELTPETIQRNGEIDFCYRGMKELKAERWLDEFLHLVRLTHWILPYPSNTALIASTKTSRRQGLKGRMMWFSAVYAHPDKVELPFQSMPCTLYNILWNARRQTFGEGGSRDTWGTSQLISACRAQGVHIYGLEQAEEHWVVGKRSVGAKGFKPVWERARPPKLRMLEQIRNKSLDELDELMMEFTRDRGEESENASNEEAGVGVGTNRVNQNEEDEVSDSRRAPLRRSIREVFARSFGANRDGNDEGDSIMSVSVTVSSGSIFVPSASDG</sequence>
<feature type="compositionally biased region" description="Polar residues" evidence="1">
    <location>
        <begin position="227"/>
        <end position="258"/>
    </location>
</feature>
<feature type="region of interest" description="Disordered" evidence="1">
    <location>
        <begin position="195"/>
        <end position="325"/>
    </location>
</feature>
<dbReference type="Proteomes" id="UP000800200">
    <property type="component" value="Unassembled WGS sequence"/>
</dbReference>
<keyword evidence="3" id="KW-1185">Reference proteome</keyword>
<protein>
    <submittedName>
        <fullName evidence="2">Uncharacterized protein</fullName>
    </submittedName>
</protein>
<proteinExistence type="predicted"/>
<feature type="region of interest" description="Disordered" evidence="1">
    <location>
        <begin position="1149"/>
        <end position="1185"/>
    </location>
</feature>
<dbReference type="OrthoDB" id="5369347at2759"/>
<reference evidence="2" key="1">
    <citation type="journal article" date="2020" name="Stud. Mycol.">
        <title>101 Dothideomycetes genomes: a test case for predicting lifestyles and emergence of pathogens.</title>
        <authorList>
            <person name="Haridas S."/>
            <person name="Albert R."/>
            <person name="Binder M."/>
            <person name="Bloem J."/>
            <person name="Labutti K."/>
            <person name="Salamov A."/>
            <person name="Andreopoulos B."/>
            <person name="Baker S."/>
            <person name="Barry K."/>
            <person name="Bills G."/>
            <person name="Bluhm B."/>
            <person name="Cannon C."/>
            <person name="Castanera R."/>
            <person name="Culley D."/>
            <person name="Daum C."/>
            <person name="Ezra D."/>
            <person name="Gonzalez J."/>
            <person name="Henrissat B."/>
            <person name="Kuo A."/>
            <person name="Liang C."/>
            <person name="Lipzen A."/>
            <person name="Lutzoni F."/>
            <person name="Magnuson J."/>
            <person name="Mondo S."/>
            <person name="Nolan M."/>
            <person name="Ohm R."/>
            <person name="Pangilinan J."/>
            <person name="Park H.-J."/>
            <person name="Ramirez L."/>
            <person name="Alfaro M."/>
            <person name="Sun H."/>
            <person name="Tritt A."/>
            <person name="Yoshinaga Y."/>
            <person name="Zwiers L.-H."/>
            <person name="Turgeon B."/>
            <person name="Goodwin S."/>
            <person name="Spatafora J."/>
            <person name="Crous P."/>
            <person name="Grigoriev I."/>
        </authorList>
    </citation>
    <scope>NUCLEOTIDE SEQUENCE</scope>
    <source>
        <strain evidence="2">CBS 207.26</strain>
    </source>
</reference>
<feature type="compositionally biased region" description="Low complexity" evidence="1">
    <location>
        <begin position="308"/>
        <end position="323"/>
    </location>
</feature>
<feature type="compositionally biased region" description="Polar residues" evidence="1">
    <location>
        <begin position="267"/>
        <end position="289"/>
    </location>
</feature>